<dbReference type="OrthoDB" id="775571at2759"/>
<accession>A0A9P6UT78</accession>
<proteinExistence type="predicted"/>
<dbReference type="Proteomes" id="UP000823405">
    <property type="component" value="Unassembled WGS sequence"/>
</dbReference>
<dbReference type="AlphaFoldDB" id="A0A9P6UT78"/>
<dbReference type="EMBL" id="JAAAIN010000185">
    <property type="protein sequence ID" value="KAG0318576.1"/>
    <property type="molecule type" value="Genomic_DNA"/>
</dbReference>
<protein>
    <recommendedName>
        <fullName evidence="4">Spindle pole body component</fullName>
    </recommendedName>
</protein>
<evidence type="ECO:0000313" key="2">
    <source>
        <dbReference type="EMBL" id="KAG0318576.1"/>
    </source>
</evidence>
<reference evidence="2" key="1">
    <citation type="journal article" date="2020" name="Fungal Divers.">
        <title>Resolving the Mortierellaceae phylogeny through synthesis of multi-gene phylogenetics and phylogenomics.</title>
        <authorList>
            <person name="Vandepol N."/>
            <person name="Liber J."/>
            <person name="Desiro A."/>
            <person name="Na H."/>
            <person name="Kennedy M."/>
            <person name="Barry K."/>
            <person name="Grigoriev I.V."/>
            <person name="Miller A.N."/>
            <person name="O'Donnell K."/>
            <person name="Stajich J.E."/>
            <person name="Bonito G."/>
        </authorList>
    </citation>
    <scope>NUCLEOTIDE SEQUENCE</scope>
    <source>
        <strain evidence="2">NVP60</strain>
    </source>
</reference>
<evidence type="ECO:0000313" key="3">
    <source>
        <dbReference type="Proteomes" id="UP000823405"/>
    </source>
</evidence>
<sequence length="424" mass="46512">MQDLDPASLLFISRDEYAPLQLDPELFESVGDGVSLETFNIPKVTSPTTAIKSPSVAGSDLLDRLKSLAAKLGPSNADESANLGGGGGKGHKSNRGRMDTTQSWDVAWEQDLDQRVLEIDQPNIFDSFHTPGTAGVIEFQEPSQPPVSSERGAGVPEVDLFAEWNPRATIDSPSHQAGLKSPPTITKETLSLTFDLPALSKRPRNILDDCVLRDHNPIATISNRHRQPTTHDIRAGKVAKTHASKSRVDTREDLAEIWRATGKPVQDDLTGSTAHGKRGARMQEQLRWETCSKSGPRTVSSHHVMSPYVTEAGVTTFESVYQSINLLLESMISAGTHMRRLVSVADTCINHPEGMGLIRIAFGRSLSSYLTFLQGTVVSLQESCRDKQIHLLELHHKTHDLEEILSRLAHLCQCVSVDILESQP</sequence>
<evidence type="ECO:0008006" key="4">
    <source>
        <dbReference type="Google" id="ProtNLM"/>
    </source>
</evidence>
<comment type="caution">
    <text evidence="2">The sequence shown here is derived from an EMBL/GenBank/DDBJ whole genome shotgun (WGS) entry which is preliminary data.</text>
</comment>
<organism evidence="2 3">
    <name type="scientific">Linnemannia gamsii</name>
    <dbReference type="NCBI Taxonomy" id="64522"/>
    <lineage>
        <taxon>Eukaryota</taxon>
        <taxon>Fungi</taxon>
        <taxon>Fungi incertae sedis</taxon>
        <taxon>Mucoromycota</taxon>
        <taxon>Mortierellomycotina</taxon>
        <taxon>Mortierellomycetes</taxon>
        <taxon>Mortierellales</taxon>
        <taxon>Mortierellaceae</taxon>
        <taxon>Linnemannia</taxon>
    </lineage>
</organism>
<gene>
    <name evidence="2" type="ORF">BGZ97_003561</name>
</gene>
<evidence type="ECO:0000256" key="1">
    <source>
        <dbReference type="SAM" id="MobiDB-lite"/>
    </source>
</evidence>
<name>A0A9P6UT78_9FUNG</name>
<feature type="region of interest" description="Disordered" evidence="1">
    <location>
        <begin position="74"/>
        <end position="100"/>
    </location>
</feature>
<keyword evidence="3" id="KW-1185">Reference proteome</keyword>